<comment type="caution">
    <text evidence="2">The sequence shown here is derived from an EMBL/GenBank/DDBJ whole genome shotgun (WGS) entry which is preliminary data.</text>
</comment>
<name>A0ABP1FZJ0_9CHLO</name>
<evidence type="ECO:0000313" key="3">
    <source>
        <dbReference type="Proteomes" id="UP001497392"/>
    </source>
</evidence>
<dbReference type="Gene3D" id="1.10.3110.10">
    <property type="entry name" value="protoporphyrinogen ix oxidase, domain 3"/>
    <property type="match status" value="1"/>
</dbReference>
<keyword evidence="3" id="KW-1185">Reference proteome</keyword>
<dbReference type="InterPro" id="IPR002937">
    <property type="entry name" value="Amino_oxidase"/>
</dbReference>
<dbReference type="SUPFAM" id="SSF51905">
    <property type="entry name" value="FAD/NAD(P)-binding domain"/>
    <property type="match status" value="1"/>
</dbReference>
<evidence type="ECO:0000259" key="1">
    <source>
        <dbReference type="Pfam" id="PF01593"/>
    </source>
</evidence>
<evidence type="ECO:0000313" key="2">
    <source>
        <dbReference type="EMBL" id="CAL5224451.1"/>
    </source>
</evidence>
<gene>
    <name evidence="2" type="primary">g7140</name>
    <name evidence="2" type="ORF">VP750_LOCUS6110</name>
</gene>
<proteinExistence type="predicted"/>
<sequence>MAGLSCGYHLQKAGVRFAIVESSDSVGGRVQTDIVDGFLLDRGFQIFLTSYKEAQAMLDYQSLDLKPFYAGALVRWNGAFHRVADPLRHFGDGLGSLPNPVGSPIDKALVGLFRLKSLLKSEDAIFQSPETTTYSRLKAEGFSDAIIDRFFRPFLGGIFFDRDLNVTSRLFEFVMRCLATGQNCLPSKGIGRVGEQLASQLPSDAIHTGTRVESVTGPIPGQPGRVRVEGGQTICASQAVVVATEAPAARTLLGEAMASSDSKSEEAVGTANLYFRAPRPPREENVLYLNGESIGLVNNACFPSTVAPSYAPAGQALVSLSTIGTQSDLSDSELAEKCKAEMAEWFGQDEVATWQLLRVYRIPFAQPNQTPPTDFSRAVNLTNGLFVCGDHRDTATLDGALKSGRRAAEAVLAATAALPVSSKEVVGTTV</sequence>
<feature type="domain" description="Amine oxidase" evidence="1">
    <location>
        <begin position="1"/>
        <end position="412"/>
    </location>
</feature>
<dbReference type="EMBL" id="CAXHTA020000010">
    <property type="protein sequence ID" value="CAL5224451.1"/>
    <property type="molecule type" value="Genomic_DNA"/>
</dbReference>
<protein>
    <submittedName>
        <fullName evidence="2">G7140 protein</fullName>
    </submittedName>
</protein>
<dbReference type="PANTHER" id="PTHR42841">
    <property type="entry name" value="AMINE OXIDASE"/>
    <property type="match status" value="1"/>
</dbReference>
<dbReference type="Pfam" id="PF01593">
    <property type="entry name" value="Amino_oxidase"/>
    <property type="match status" value="1"/>
</dbReference>
<accession>A0ABP1FZJ0</accession>
<dbReference type="Gene3D" id="3.50.50.60">
    <property type="entry name" value="FAD/NAD(P)-binding domain"/>
    <property type="match status" value="1"/>
</dbReference>
<dbReference type="InterPro" id="IPR036188">
    <property type="entry name" value="FAD/NAD-bd_sf"/>
</dbReference>
<organism evidence="2 3">
    <name type="scientific">Coccomyxa viridis</name>
    <dbReference type="NCBI Taxonomy" id="1274662"/>
    <lineage>
        <taxon>Eukaryota</taxon>
        <taxon>Viridiplantae</taxon>
        <taxon>Chlorophyta</taxon>
        <taxon>core chlorophytes</taxon>
        <taxon>Trebouxiophyceae</taxon>
        <taxon>Trebouxiophyceae incertae sedis</taxon>
        <taxon>Coccomyxaceae</taxon>
        <taxon>Coccomyxa</taxon>
    </lineage>
</organism>
<reference evidence="2 3" key="1">
    <citation type="submission" date="2024-06" db="EMBL/GenBank/DDBJ databases">
        <authorList>
            <person name="Kraege A."/>
            <person name="Thomma B."/>
        </authorList>
    </citation>
    <scope>NUCLEOTIDE SEQUENCE [LARGE SCALE GENOMIC DNA]</scope>
</reference>
<dbReference type="Gene3D" id="3.90.660.20">
    <property type="entry name" value="Protoporphyrinogen oxidase, mitochondrial, domain 2"/>
    <property type="match status" value="1"/>
</dbReference>
<dbReference type="Proteomes" id="UP001497392">
    <property type="component" value="Unassembled WGS sequence"/>
</dbReference>